<dbReference type="PROSITE" id="PS51257">
    <property type="entry name" value="PROKAR_LIPOPROTEIN"/>
    <property type="match status" value="1"/>
</dbReference>
<accession>A0ABQ9FJW3</accession>
<dbReference type="EMBL" id="JARBDR010000246">
    <property type="protein sequence ID" value="KAJ8317574.1"/>
    <property type="molecule type" value="Genomic_DNA"/>
</dbReference>
<name>A0ABQ9FJW3_TEGGR</name>
<reference evidence="6 7" key="1">
    <citation type="submission" date="2022-12" db="EMBL/GenBank/DDBJ databases">
        <title>Chromosome-level genome of Tegillarca granosa.</title>
        <authorList>
            <person name="Kim J."/>
        </authorList>
    </citation>
    <scope>NUCLEOTIDE SEQUENCE [LARGE SCALE GENOMIC DNA]</scope>
    <source>
        <strain evidence="6">Teg-2019</strain>
        <tissue evidence="6">Adductor muscle</tissue>
    </source>
</reference>
<proteinExistence type="predicted"/>
<comment type="caution">
    <text evidence="6">The sequence shown here is derived from an EMBL/GenBank/DDBJ whole genome shotgun (WGS) entry which is preliminary data.</text>
</comment>
<dbReference type="SMART" id="SM00206">
    <property type="entry name" value="NTR"/>
    <property type="match status" value="1"/>
</dbReference>
<dbReference type="Gene3D" id="2.40.50.120">
    <property type="match status" value="1"/>
</dbReference>
<dbReference type="Proteomes" id="UP001217089">
    <property type="component" value="Unassembled WGS sequence"/>
</dbReference>
<comment type="subcellular location">
    <subcellularLocation>
        <location evidence="1">Secreted</location>
    </subcellularLocation>
</comment>
<feature type="signal peptide" evidence="4">
    <location>
        <begin position="1"/>
        <end position="21"/>
    </location>
</feature>
<dbReference type="Pfam" id="PF00965">
    <property type="entry name" value="TIMP"/>
    <property type="match status" value="1"/>
</dbReference>
<feature type="domain" description="NTR" evidence="5">
    <location>
        <begin position="22"/>
        <end position="139"/>
    </location>
</feature>
<dbReference type="PANTHER" id="PTHR11844:SF33">
    <property type="entry name" value="TISSUE INHIBITOR OF METALLOPROTEINASE"/>
    <property type="match status" value="1"/>
</dbReference>
<keyword evidence="7" id="KW-1185">Reference proteome</keyword>
<dbReference type="PROSITE" id="PS50189">
    <property type="entry name" value="NTR"/>
    <property type="match status" value="1"/>
</dbReference>
<sequence>MEFYKIFVLILVSCYIPSVLGCSCLPTSSRKKFCDADFVILARVISTTIDNTNLGSGKSYSVEVIASFKGSLIAGQTRTIITAIQGATCGVQLSDGGFYLLAGQEDGPELRINLCGWNVKWQNLKPNERSRLWNGAYNCRIVSF</sequence>
<evidence type="ECO:0000256" key="1">
    <source>
        <dbReference type="ARBA" id="ARBA00004613"/>
    </source>
</evidence>
<evidence type="ECO:0000256" key="4">
    <source>
        <dbReference type="SAM" id="SignalP"/>
    </source>
</evidence>
<dbReference type="PANTHER" id="PTHR11844">
    <property type="entry name" value="METALLOPROTEASE INHIBITOR"/>
    <property type="match status" value="1"/>
</dbReference>
<dbReference type="CDD" id="cd03577">
    <property type="entry name" value="NTR_TIMP_like"/>
    <property type="match status" value="1"/>
</dbReference>
<evidence type="ECO:0000256" key="2">
    <source>
        <dbReference type="ARBA" id="ARBA00022525"/>
    </source>
</evidence>
<keyword evidence="2" id="KW-0964">Secreted</keyword>
<dbReference type="InterPro" id="IPR008993">
    <property type="entry name" value="TIMP-like_OB-fold"/>
</dbReference>
<evidence type="ECO:0000313" key="7">
    <source>
        <dbReference type="Proteomes" id="UP001217089"/>
    </source>
</evidence>
<evidence type="ECO:0000256" key="3">
    <source>
        <dbReference type="ARBA" id="ARBA00023157"/>
    </source>
</evidence>
<gene>
    <name evidence="6" type="ORF">KUTeg_005478</name>
</gene>
<evidence type="ECO:0000259" key="5">
    <source>
        <dbReference type="PROSITE" id="PS50189"/>
    </source>
</evidence>
<protein>
    <recommendedName>
        <fullName evidence="5">NTR domain-containing protein</fullName>
    </recommendedName>
</protein>
<keyword evidence="3" id="KW-1015">Disulfide bond</keyword>
<dbReference type="InterPro" id="IPR001820">
    <property type="entry name" value="TIMP"/>
</dbReference>
<feature type="chain" id="PRO_5046104662" description="NTR domain-containing protein" evidence="4">
    <location>
        <begin position="22"/>
        <end position="144"/>
    </location>
</feature>
<evidence type="ECO:0000313" key="6">
    <source>
        <dbReference type="EMBL" id="KAJ8317574.1"/>
    </source>
</evidence>
<keyword evidence="4" id="KW-0732">Signal</keyword>
<organism evidence="6 7">
    <name type="scientific">Tegillarca granosa</name>
    <name type="common">Malaysian cockle</name>
    <name type="synonym">Anadara granosa</name>
    <dbReference type="NCBI Taxonomy" id="220873"/>
    <lineage>
        <taxon>Eukaryota</taxon>
        <taxon>Metazoa</taxon>
        <taxon>Spiralia</taxon>
        <taxon>Lophotrochozoa</taxon>
        <taxon>Mollusca</taxon>
        <taxon>Bivalvia</taxon>
        <taxon>Autobranchia</taxon>
        <taxon>Pteriomorphia</taxon>
        <taxon>Arcoida</taxon>
        <taxon>Arcoidea</taxon>
        <taxon>Arcidae</taxon>
        <taxon>Tegillarca</taxon>
    </lineage>
</organism>
<dbReference type="SUPFAM" id="SSF50242">
    <property type="entry name" value="TIMP-like"/>
    <property type="match status" value="1"/>
</dbReference>
<dbReference type="InterPro" id="IPR001134">
    <property type="entry name" value="Netrin_domain"/>
</dbReference>